<dbReference type="Pfam" id="PF02685">
    <property type="entry name" value="Glucokinase"/>
    <property type="match status" value="1"/>
</dbReference>
<dbReference type="CDD" id="cd24008">
    <property type="entry name" value="ASKHA_NBD_GLK"/>
    <property type="match status" value="1"/>
</dbReference>
<evidence type="ECO:0000256" key="1">
    <source>
        <dbReference type="ARBA" id="ARBA00022679"/>
    </source>
</evidence>
<evidence type="ECO:0008006" key="5">
    <source>
        <dbReference type="Google" id="ProtNLM"/>
    </source>
</evidence>
<keyword evidence="2" id="KW-0418">Kinase</keyword>
<dbReference type="GO" id="GO:0006096">
    <property type="term" value="P:glycolytic process"/>
    <property type="evidence" value="ECO:0007669"/>
    <property type="project" value="InterPro"/>
</dbReference>
<dbReference type="PANTHER" id="PTHR47363:SF1">
    <property type="entry name" value="GLUCOKINASE"/>
    <property type="match status" value="1"/>
</dbReference>
<evidence type="ECO:0000256" key="2">
    <source>
        <dbReference type="ARBA" id="ARBA00022777"/>
    </source>
</evidence>
<accession>A0AAD1UGJ1</accession>
<evidence type="ECO:0000313" key="3">
    <source>
        <dbReference type="EMBL" id="CAI2368948.1"/>
    </source>
</evidence>
<dbReference type="EMBL" id="CAMPGE010010091">
    <property type="protein sequence ID" value="CAI2368948.1"/>
    <property type="molecule type" value="Genomic_DNA"/>
</dbReference>
<keyword evidence="4" id="KW-1185">Reference proteome</keyword>
<dbReference type="SUPFAM" id="SSF53067">
    <property type="entry name" value="Actin-like ATPase domain"/>
    <property type="match status" value="1"/>
</dbReference>
<name>A0AAD1UGJ1_EUPCR</name>
<organism evidence="3 4">
    <name type="scientific">Euplotes crassus</name>
    <dbReference type="NCBI Taxonomy" id="5936"/>
    <lineage>
        <taxon>Eukaryota</taxon>
        <taxon>Sar</taxon>
        <taxon>Alveolata</taxon>
        <taxon>Ciliophora</taxon>
        <taxon>Intramacronucleata</taxon>
        <taxon>Spirotrichea</taxon>
        <taxon>Hypotrichia</taxon>
        <taxon>Euplotida</taxon>
        <taxon>Euplotidae</taxon>
        <taxon>Moneuplotes</taxon>
    </lineage>
</organism>
<reference evidence="3" key="1">
    <citation type="submission" date="2023-07" db="EMBL/GenBank/DDBJ databases">
        <authorList>
            <consortium name="AG Swart"/>
            <person name="Singh M."/>
            <person name="Singh A."/>
            <person name="Seah K."/>
            <person name="Emmerich C."/>
        </authorList>
    </citation>
    <scope>NUCLEOTIDE SEQUENCE</scope>
    <source>
        <strain evidence="3">DP1</strain>
    </source>
</reference>
<dbReference type="InterPro" id="IPR003836">
    <property type="entry name" value="Glucokinase"/>
</dbReference>
<dbReference type="GO" id="GO:0004340">
    <property type="term" value="F:glucokinase activity"/>
    <property type="evidence" value="ECO:0007669"/>
    <property type="project" value="InterPro"/>
</dbReference>
<dbReference type="Gene3D" id="3.40.367.20">
    <property type="match status" value="1"/>
</dbReference>
<sequence>MEDTKEQDKKVIIASDIGGTNSRFRVIRRSKTDPEFRELITEEKFPNKDYDSFEDVISALVEKLTVTPSIFVLAIAGARVGRTVEITNISRWPIIDADALKEKFGLDKFYLLNDFEASGYGAVGMDTSDETKCLTVHPGKPREHHNKLIIGPGTGLGCAIIPYNKTEGNYNVCPGEGGHTEYTVTNELELRLRNFCFEWFKKNTGEELTRLSTERVTAGPALPLLYEFFQQEKPDLEVTITPEEDGHVSPENVIKAALEEKDPLALATVNQFVKNLAVIVGDMAITTLSYSGIYLCGGVAVALQKYLVNEESGFYKTIYNKGRMSDRLAEMPVHLVIAEVGLQGSEQYGYQAVAYDYEE</sequence>
<evidence type="ECO:0000313" key="4">
    <source>
        <dbReference type="Proteomes" id="UP001295684"/>
    </source>
</evidence>
<comment type="caution">
    <text evidence="3">The sequence shown here is derived from an EMBL/GenBank/DDBJ whole genome shotgun (WGS) entry which is preliminary data.</text>
</comment>
<keyword evidence="1" id="KW-0808">Transferase</keyword>
<gene>
    <name evidence="3" type="ORF">ECRASSUSDP1_LOCUS10244</name>
</gene>
<dbReference type="InterPro" id="IPR043129">
    <property type="entry name" value="ATPase_NBD"/>
</dbReference>
<dbReference type="GO" id="GO:0005524">
    <property type="term" value="F:ATP binding"/>
    <property type="evidence" value="ECO:0007669"/>
    <property type="project" value="InterPro"/>
</dbReference>
<dbReference type="Proteomes" id="UP001295684">
    <property type="component" value="Unassembled WGS sequence"/>
</dbReference>
<dbReference type="AlphaFoldDB" id="A0AAD1UGJ1"/>
<protein>
    <recommendedName>
        <fullName evidence="5">Glucokinase</fullName>
    </recommendedName>
</protein>
<dbReference type="PANTHER" id="PTHR47363">
    <property type="entry name" value="GLUCOKINASE"/>
    <property type="match status" value="1"/>
</dbReference>
<dbReference type="GO" id="GO:0005536">
    <property type="term" value="F:D-glucose binding"/>
    <property type="evidence" value="ECO:0007669"/>
    <property type="project" value="InterPro"/>
</dbReference>
<proteinExistence type="predicted"/>
<dbReference type="Gene3D" id="3.30.420.40">
    <property type="match status" value="1"/>
</dbReference>